<dbReference type="OrthoDB" id="9766847at2"/>
<dbReference type="GO" id="GO:0043093">
    <property type="term" value="P:FtsZ-dependent cytokinesis"/>
    <property type="evidence" value="ECO:0007669"/>
    <property type="project" value="UniProtKB-UniRule"/>
</dbReference>
<comment type="function">
    <text evidence="16">Catalyzes cross-linking of the peptidoglycan cell wall at the division septum.</text>
</comment>
<evidence type="ECO:0000256" key="15">
    <source>
        <dbReference type="ARBA" id="ARBA00023316"/>
    </source>
</evidence>
<keyword evidence="12 16" id="KW-0472">Membrane</keyword>
<name>A0A1A6C3E3_9GAMM</name>
<evidence type="ECO:0000256" key="7">
    <source>
        <dbReference type="ARBA" id="ARBA00022692"/>
    </source>
</evidence>
<dbReference type="GO" id="GO:0008360">
    <property type="term" value="P:regulation of cell shape"/>
    <property type="evidence" value="ECO:0007669"/>
    <property type="project" value="UniProtKB-KW"/>
</dbReference>
<dbReference type="InterPro" id="IPR001460">
    <property type="entry name" value="PCN-bd_Tpept"/>
</dbReference>
<dbReference type="PANTHER" id="PTHR30627">
    <property type="entry name" value="PEPTIDOGLYCAN D,D-TRANSPEPTIDASE"/>
    <property type="match status" value="1"/>
</dbReference>
<evidence type="ECO:0000256" key="16">
    <source>
        <dbReference type="HAMAP-Rule" id="MF_02080"/>
    </source>
</evidence>
<comment type="subcellular location">
    <subcellularLocation>
        <location evidence="1">Membrane</location>
    </subcellularLocation>
</comment>
<keyword evidence="10 16" id="KW-0573">Peptidoglycan synthesis</keyword>
<evidence type="ECO:0000256" key="1">
    <source>
        <dbReference type="ARBA" id="ARBA00004370"/>
    </source>
</evidence>
<dbReference type="Pfam" id="PF03717">
    <property type="entry name" value="PBP_dimer"/>
    <property type="match status" value="1"/>
</dbReference>
<evidence type="ECO:0000256" key="6">
    <source>
        <dbReference type="ARBA" id="ARBA00022670"/>
    </source>
</evidence>
<comment type="catalytic activity">
    <reaction evidence="16">
        <text>Preferential cleavage: (Ac)2-L-Lys-D-Ala-|-D-Ala. Also transpeptidation of peptidyl-alanyl moieties that are N-acyl substituents of D-alanine.</text>
        <dbReference type="EC" id="3.4.16.4"/>
    </reaction>
</comment>
<evidence type="ECO:0000313" key="19">
    <source>
        <dbReference type="EMBL" id="OBS09079.1"/>
    </source>
</evidence>
<dbReference type="UniPathway" id="UPA00219"/>
<dbReference type="HAMAP" id="MF_02080">
    <property type="entry name" value="FtsI_transpept"/>
    <property type="match status" value="1"/>
</dbReference>
<keyword evidence="6 16" id="KW-0645">Protease</keyword>
<dbReference type="Gene3D" id="3.30.450.330">
    <property type="match status" value="1"/>
</dbReference>
<reference evidence="19 20" key="1">
    <citation type="journal article" date="2014" name="Genome Announc.">
        <title>Draft Genome Sequence of the Iron-Oxidizing, Acidophilic, and Halotolerant 'Thiobacillus prosperus' Type Strain DSM 5130.</title>
        <authorList>
            <person name="Ossandon F.J."/>
            <person name="Cardenas J.P."/>
            <person name="Corbett M."/>
            <person name="Quatrini R."/>
            <person name="Holmes D.S."/>
            <person name="Watkin E."/>
        </authorList>
    </citation>
    <scope>NUCLEOTIDE SEQUENCE [LARGE SCALE GENOMIC DNA]</scope>
    <source>
        <strain evidence="19 20">DSM 5130</strain>
    </source>
</reference>
<proteinExistence type="inferred from homology"/>
<evidence type="ECO:0000256" key="2">
    <source>
        <dbReference type="ARBA" id="ARBA00022475"/>
    </source>
</evidence>
<protein>
    <recommendedName>
        <fullName evidence="16">Peptidoglycan D,D-transpeptidase FtsI</fullName>
        <ecNumber evidence="16">3.4.16.4</ecNumber>
    </recommendedName>
    <alternativeName>
        <fullName evidence="16">Penicillin-binding protein 3</fullName>
        <shortName evidence="16">PBP-3</shortName>
    </alternativeName>
</protein>
<dbReference type="GO" id="GO:0008658">
    <property type="term" value="F:penicillin binding"/>
    <property type="evidence" value="ECO:0007669"/>
    <property type="project" value="InterPro"/>
</dbReference>
<dbReference type="GO" id="GO:0006508">
    <property type="term" value="P:proteolysis"/>
    <property type="evidence" value="ECO:0007669"/>
    <property type="project" value="UniProtKB-KW"/>
</dbReference>
<dbReference type="SUPFAM" id="SSF56519">
    <property type="entry name" value="Penicillin binding protein dimerisation domain"/>
    <property type="match status" value="1"/>
</dbReference>
<dbReference type="GO" id="GO:0009002">
    <property type="term" value="F:serine-type D-Ala-D-Ala carboxypeptidase activity"/>
    <property type="evidence" value="ECO:0007669"/>
    <property type="project" value="UniProtKB-UniRule"/>
</dbReference>
<keyword evidence="14 16" id="KW-0131">Cell cycle</keyword>
<dbReference type="Pfam" id="PF00905">
    <property type="entry name" value="Transpeptidase"/>
    <property type="match status" value="1"/>
</dbReference>
<feature type="domain" description="Penicillin-binding protein dimerisation" evidence="18">
    <location>
        <begin position="54"/>
        <end position="204"/>
    </location>
</feature>
<feature type="domain" description="Penicillin-binding protein transpeptidase" evidence="17">
    <location>
        <begin position="244"/>
        <end position="541"/>
    </location>
</feature>
<dbReference type="GO" id="GO:0071555">
    <property type="term" value="P:cell wall organization"/>
    <property type="evidence" value="ECO:0007669"/>
    <property type="project" value="UniProtKB-KW"/>
</dbReference>
<dbReference type="SUPFAM" id="SSF56601">
    <property type="entry name" value="beta-lactamase/transpeptidase-like"/>
    <property type="match status" value="1"/>
</dbReference>
<keyword evidence="15 16" id="KW-0961">Cell wall biogenesis/degradation</keyword>
<dbReference type="InterPro" id="IPR037532">
    <property type="entry name" value="FtsI_transpept"/>
</dbReference>
<keyword evidence="7 16" id="KW-0812">Transmembrane</keyword>
<evidence type="ECO:0000256" key="10">
    <source>
        <dbReference type="ARBA" id="ARBA00022984"/>
    </source>
</evidence>
<keyword evidence="4 16" id="KW-0132">Cell division</keyword>
<comment type="pathway">
    <text evidence="16">Cell wall biogenesis; peptidoglycan biosynthesis.</text>
</comment>
<evidence type="ECO:0000259" key="18">
    <source>
        <dbReference type="Pfam" id="PF03717"/>
    </source>
</evidence>
<dbReference type="Proteomes" id="UP000029273">
    <property type="component" value="Unassembled WGS sequence"/>
</dbReference>
<evidence type="ECO:0000256" key="3">
    <source>
        <dbReference type="ARBA" id="ARBA00022519"/>
    </source>
</evidence>
<dbReference type="InterPro" id="IPR012338">
    <property type="entry name" value="Beta-lactam/transpept-like"/>
</dbReference>
<dbReference type="InterPro" id="IPR050515">
    <property type="entry name" value="Beta-lactam/transpept"/>
</dbReference>
<feature type="active site" description="Acyl-ester intermediate" evidence="16">
    <location>
        <position position="291"/>
    </location>
</feature>
<evidence type="ECO:0000313" key="20">
    <source>
        <dbReference type="Proteomes" id="UP000029273"/>
    </source>
</evidence>
<dbReference type="AlphaFoldDB" id="A0A1A6C3E3"/>
<evidence type="ECO:0000256" key="9">
    <source>
        <dbReference type="ARBA" id="ARBA00022960"/>
    </source>
</evidence>
<keyword evidence="20" id="KW-1185">Reference proteome</keyword>
<comment type="caution">
    <text evidence="19">The sequence shown here is derived from an EMBL/GenBank/DDBJ whole genome shotgun (WGS) entry which is preliminary data.</text>
</comment>
<keyword evidence="8 16" id="KW-0378">Hydrolase</keyword>
<keyword evidence="5 16" id="KW-0121">Carboxypeptidase</keyword>
<accession>A0A1A6C3E3</accession>
<evidence type="ECO:0000256" key="13">
    <source>
        <dbReference type="ARBA" id="ARBA00023210"/>
    </source>
</evidence>
<evidence type="ECO:0000256" key="12">
    <source>
        <dbReference type="ARBA" id="ARBA00023136"/>
    </source>
</evidence>
<dbReference type="PANTHER" id="PTHR30627:SF1">
    <property type="entry name" value="PEPTIDOGLYCAN D,D-TRANSPEPTIDASE FTSI"/>
    <property type="match status" value="1"/>
</dbReference>
<dbReference type="GO" id="GO:0009252">
    <property type="term" value="P:peptidoglycan biosynthetic process"/>
    <property type="evidence" value="ECO:0007669"/>
    <property type="project" value="UniProtKB-UniRule"/>
</dbReference>
<evidence type="ECO:0000259" key="17">
    <source>
        <dbReference type="Pfam" id="PF00905"/>
    </source>
</evidence>
<dbReference type="RefSeq" id="WP_038088958.1">
    <property type="nucleotide sequence ID" value="NZ_JQSG02000003.1"/>
</dbReference>
<keyword evidence="11 16" id="KW-1133">Transmembrane helix</keyword>
<evidence type="ECO:0000256" key="11">
    <source>
        <dbReference type="ARBA" id="ARBA00022989"/>
    </source>
</evidence>
<dbReference type="Gene3D" id="3.90.1310.10">
    <property type="entry name" value="Penicillin-binding protein 2a (Domain 2)"/>
    <property type="match status" value="1"/>
</dbReference>
<dbReference type="GO" id="GO:0000917">
    <property type="term" value="P:division septum assembly"/>
    <property type="evidence" value="ECO:0007669"/>
    <property type="project" value="UniProtKB-KW"/>
</dbReference>
<dbReference type="STRING" id="160660.BJI67_13400"/>
<keyword evidence="3 16" id="KW-0997">Cell inner membrane</keyword>
<sequence>MNSRPDFKRRRQLVLGLFGVGAAGLVGRGFDLEVMRGAFLRKQGDARYLRVVKMPAHRGMILDRNGRPLAISTPMDSVWIDPQQDSDAKGVTRLARLLGLDAGALDEQVVRARQAGREFLWVRRLIDPELAHRVAALKVPGVGLLREYKRFYPMGEVGSHVLGFTNIDDQGQDGLELEFNTWLTGKPGAKRVIKNGFGQIVQNVDQIRSPRPGRDLVTSIDQRIQYLAYRSLKAAVVAHGARSGSIVVMDPNTGAIVAMADQPTFNPNVRSDYVPRLYRNRAVTDAYEPGSTMKPFTLSAALLSGKYTPDTEINTSPGWYMLAGHTIKDDSDFGRINLTQVLQVSSNVAASKISLSLPPYYVWSMYRDFGFGQITHSGFPGESPGTLHNYTTWRPIDQATMAYGYGIAVTSLQLAHAYCALANGGVMAPATFVQPTAPVTGKRVLPQHVADQMRTMLRSVVTPMGTGYAAHIPGYTVAGKTGTAHRLTNKGDYAEDKYTAVFAGIVPATRPRLVAVIMIDDPTGGKYYGGQVAAPVFKEVMSGALRLLDIPPDDIDVLQAGPVPQARGAVA</sequence>
<dbReference type="GO" id="GO:0008955">
    <property type="term" value="F:peptidoglycan glycosyltransferase activity"/>
    <property type="evidence" value="ECO:0007669"/>
    <property type="project" value="InterPro"/>
</dbReference>
<evidence type="ECO:0000256" key="4">
    <source>
        <dbReference type="ARBA" id="ARBA00022618"/>
    </source>
</evidence>
<dbReference type="InterPro" id="IPR036138">
    <property type="entry name" value="PBP_dimer_sf"/>
</dbReference>
<keyword evidence="2 16" id="KW-1003">Cell membrane</keyword>
<comment type="similarity">
    <text evidence="16">Belongs to the transpeptidase family. FtsI subfamily.</text>
</comment>
<evidence type="ECO:0000256" key="14">
    <source>
        <dbReference type="ARBA" id="ARBA00023306"/>
    </source>
</evidence>
<keyword evidence="13 16" id="KW-0717">Septation</keyword>
<dbReference type="EC" id="3.4.16.4" evidence="16"/>
<evidence type="ECO:0000256" key="5">
    <source>
        <dbReference type="ARBA" id="ARBA00022645"/>
    </source>
</evidence>
<keyword evidence="9 16" id="KW-0133">Cell shape</keyword>
<dbReference type="InterPro" id="IPR005311">
    <property type="entry name" value="PBP_dimer"/>
</dbReference>
<gene>
    <name evidence="16" type="primary">ftsI</name>
    <name evidence="19" type="ORF">Thpro_021407</name>
</gene>
<organism evidence="19 20">
    <name type="scientific">Acidihalobacter prosperus</name>
    <dbReference type="NCBI Taxonomy" id="160660"/>
    <lineage>
        <taxon>Bacteria</taxon>
        <taxon>Pseudomonadati</taxon>
        <taxon>Pseudomonadota</taxon>
        <taxon>Gammaproteobacteria</taxon>
        <taxon>Chromatiales</taxon>
        <taxon>Ectothiorhodospiraceae</taxon>
        <taxon>Acidihalobacter</taxon>
    </lineage>
</organism>
<dbReference type="Gene3D" id="3.40.710.10">
    <property type="entry name" value="DD-peptidase/beta-lactamase superfamily"/>
    <property type="match status" value="1"/>
</dbReference>
<dbReference type="GO" id="GO:0005886">
    <property type="term" value="C:plasma membrane"/>
    <property type="evidence" value="ECO:0007669"/>
    <property type="project" value="UniProtKB-UniRule"/>
</dbReference>
<evidence type="ECO:0000256" key="8">
    <source>
        <dbReference type="ARBA" id="ARBA00022801"/>
    </source>
</evidence>
<dbReference type="EMBL" id="JQSG02000003">
    <property type="protein sequence ID" value="OBS09079.1"/>
    <property type="molecule type" value="Genomic_DNA"/>
</dbReference>